<evidence type="ECO:0000313" key="2">
    <source>
        <dbReference type="Proteomes" id="UP001275084"/>
    </source>
</evidence>
<dbReference type="PANTHER" id="PTHR37490">
    <property type="entry name" value="EXPRESSED PROTEIN"/>
    <property type="match status" value="1"/>
</dbReference>
<reference evidence="1" key="2">
    <citation type="submission" date="2023-06" db="EMBL/GenBank/DDBJ databases">
        <authorList>
            <consortium name="Lawrence Berkeley National Laboratory"/>
            <person name="Haridas S."/>
            <person name="Hensen N."/>
            <person name="Bonometti L."/>
            <person name="Westerberg I."/>
            <person name="Brannstrom I.O."/>
            <person name="Guillou S."/>
            <person name="Cros-Aarteil S."/>
            <person name="Calhoun S."/>
            <person name="Kuo A."/>
            <person name="Mondo S."/>
            <person name="Pangilinan J."/>
            <person name="Riley R."/>
            <person name="Labutti K."/>
            <person name="Andreopoulos B."/>
            <person name="Lipzen A."/>
            <person name="Chen C."/>
            <person name="Yanf M."/>
            <person name="Daum C."/>
            <person name="Ng V."/>
            <person name="Clum A."/>
            <person name="Steindorff A."/>
            <person name="Ohm R."/>
            <person name="Martin F."/>
            <person name="Silar P."/>
            <person name="Natvig D."/>
            <person name="Lalanne C."/>
            <person name="Gautier V."/>
            <person name="Ament-Velasquez S.L."/>
            <person name="Kruys A."/>
            <person name="Hutchinson M.I."/>
            <person name="Powell A.J."/>
            <person name="Barry K."/>
            <person name="Miller A.N."/>
            <person name="Grigoriev I.V."/>
            <person name="Debuchy R."/>
            <person name="Gladieux P."/>
            <person name="Thoren M.H."/>
            <person name="Johannesson H."/>
        </authorList>
    </citation>
    <scope>NUCLEOTIDE SEQUENCE</scope>
    <source>
        <strain evidence="1">CBS 955.72</strain>
    </source>
</reference>
<organism evidence="1 2">
    <name type="scientific">Lasiosphaeria hispida</name>
    <dbReference type="NCBI Taxonomy" id="260671"/>
    <lineage>
        <taxon>Eukaryota</taxon>
        <taxon>Fungi</taxon>
        <taxon>Dikarya</taxon>
        <taxon>Ascomycota</taxon>
        <taxon>Pezizomycotina</taxon>
        <taxon>Sordariomycetes</taxon>
        <taxon>Sordariomycetidae</taxon>
        <taxon>Sordariales</taxon>
        <taxon>Lasiosphaeriaceae</taxon>
        <taxon>Lasiosphaeria</taxon>
    </lineage>
</organism>
<proteinExistence type="predicted"/>
<dbReference type="Proteomes" id="UP001275084">
    <property type="component" value="Unassembled WGS sequence"/>
</dbReference>
<sequence length="354" mass="40216">MNISTVSLRKISIKVIILLSLALLLRLTYNTWYLGLPSLASPIHPAPNTETLVVAAAQTDDVSWLIGHFPVKNLTPYRSSKGNEALAYLEYIVDNYDGLPDIVIFIHNHDHAWHNARLFSFNMSHMLAHLDRKFVKNIGYFNLRCDWVPGCPAQLRLRNSTTSEANSAAKTIGNTGGDEEEESREETVMKAVWGELHPGHSIPSTLAQPCCSQFVASRERIRAVPRERWLHFRNWVLQTPLSNWFAGRVWEYTWQFVLAGDGVTTWCPTEQDCYCHGYGACFGDKNEWDRWKEAEEEAQAMRNEYIATISGGGDGSALKKKLGTAEKKLEIMLQDSLRRGEQERPSRDSTQFQI</sequence>
<dbReference type="AlphaFoldDB" id="A0AAJ0HKJ5"/>
<dbReference type="PANTHER" id="PTHR37490:SF3">
    <property type="entry name" value="DUF3431 DOMAIN CONTAINING PROTEIN"/>
    <property type="match status" value="1"/>
</dbReference>
<reference evidence="1" key="1">
    <citation type="journal article" date="2023" name="Mol. Phylogenet. Evol.">
        <title>Genome-scale phylogeny and comparative genomics of the fungal order Sordariales.</title>
        <authorList>
            <person name="Hensen N."/>
            <person name="Bonometti L."/>
            <person name="Westerberg I."/>
            <person name="Brannstrom I.O."/>
            <person name="Guillou S."/>
            <person name="Cros-Aarteil S."/>
            <person name="Calhoun S."/>
            <person name="Haridas S."/>
            <person name="Kuo A."/>
            <person name="Mondo S."/>
            <person name="Pangilinan J."/>
            <person name="Riley R."/>
            <person name="LaButti K."/>
            <person name="Andreopoulos B."/>
            <person name="Lipzen A."/>
            <person name="Chen C."/>
            <person name="Yan M."/>
            <person name="Daum C."/>
            <person name="Ng V."/>
            <person name="Clum A."/>
            <person name="Steindorff A."/>
            <person name="Ohm R.A."/>
            <person name="Martin F."/>
            <person name="Silar P."/>
            <person name="Natvig D.O."/>
            <person name="Lalanne C."/>
            <person name="Gautier V."/>
            <person name="Ament-Velasquez S.L."/>
            <person name="Kruys A."/>
            <person name="Hutchinson M.I."/>
            <person name="Powell A.J."/>
            <person name="Barry K."/>
            <person name="Miller A.N."/>
            <person name="Grigoriev I.V."/>
            <person name="Debuchy R."/>
            <person name="Gladieux P."/>
            <person name="Hiltunen Thoren M."/>
            <person name="Johannesson H."/>
        </authorList>
    </citation>
    <scope>NUCLEOTIDE SEQUENCE</scope>
    <source>
        <strain evidence="1">CBS 955.72</strain>
    </source>
</reference>
<name>A0AAJ0HKJ5_9PEZI</name>
<keyword evidence="2" id="KW-1185">Reference proteome</keyword>
<dbReference type="EMBL" id="JAUIQD010000003">
    <property type="protein sequence ID" value="KAK3356463.1"/>
    <property type="molecule type" value="Genomic_DNA"/>
</dbReference>
<dbReference type="InterPro" id="IPR021838">
    <property type="entry name" value="DUF3431"/>
</dbReference>
<accession>A0AAJ0HKJ5</accession>
<comment type="caution">
    <text evidence="1">The sequence shown here is derived from an EMBL/GenBank/DDBJ whole genome shotgun (WGS) entry which is preliminary data.</text>
</comment>
<dbReference type="Pfam" id="PF11913">
    <property type="entry name" value="DUF3431"/>
    <property type="match status" value="1"/>
</dbReference>
<gene>
    <name evidence="1" type="ORF">B0T25DRAFT_536810</name>
</gene>
<evidence type="ECO:0000313" key="1">
    <source>
        <dbReference type="EMBL" id="KAK3356463.1"/>
    </source>
</evidence>
<protein>
    <submittedName>
        <fullName evidence="1">Uncharacterized protein</fullName>
    </submittedName>
</protein>